<dbReference type="InterPro" id="IPR051614">
    <property type="entry name" value="UPF0045_domain"/>
</dbReference>
<comment type="caution">
    <text evidence="3">The sequence shown here is derived from an EMBL/GenBank/DDBJ whole genome shotgun (WGS) entry which is preliminary data.</text>
</comment>
<proteinExistence type="inferred from homology"/>
<dbReference type="Pfam" id="PF01910">
    <property type="entry name" value="Thiamine_BP"/>
    <property type="match status" value="1"/>
</dbReference>
<gene>
    <name evidence="3" type="ORF">C2E25_14330</name>
</gene>
<dbReference type="Proteomes" id="UP000236340">
    <property type="component" value="Unassembled WGS sequence"/>
</dbReference>
<name>A0A2K2H754_9BACT</name>
<dbReference type="PANTHER" id="PTHR33777">
    <property type="entry name" value="UPF0045 PROTEIN ECM15"/>
    <property type="match status" value="1"/>
</dbReference>
<evidence type="ECO:0000313" key="3">
    <source>
        <dbReference type="EMBL" id="PNU19053.1"/>
    </source>
</evidence>
<dbReference type="RefSeq" id="WP_103116413.1">
    <property type="nucleotide sequence ID" value="NZ_PPFX01000041.1"/>
</dbReference>
<dbReference type="AlphaFoldDB" id="A0A2K2H754"/>
<dbReference type="NCBIfam" id="TIGR00106">
    <property type="entry name" value="MTH1187 family thiamine-binding protein"/>
    <property type="match status" value="1"/>
</dbReference>
<feature type="domain" description="Thiamine-binding protein" evidence="2">
    <location>
        <begin position="4"/>
        <end position="95"/>
    </location>
</feature>
<dbReference type="PANTHER" id="PTHR33777:SF1">
    <property type="entry name" value="UPF0045 PROTEIN ECM15"/>
    <property type="match status" value="1"/>
</dbReference>
<dbReference type="SUPFAM" id="SSF89957">
    <property type="entry name" value="MTH1187/YkoF-like"/>
    <property type="match status" value="1"/>
</dbReference>
<protein>
    <recommendedName>
        <fullName evidence="2">Thiamine-binding protein domain-containing protein</fullName>
    </recommendedName>
</protein>
<dbReference type="InterPro" id="IPR002767">
    <property type="entry name" value="Thiamine_BP"/>
</dbReference>
<dbReference type="Gene3D" id="3.30.70.930">
    <property type="match status" value="1"/>
</dbReference>
<comment type="similarity">
    <text evidence="1">Belongs to the UPF0045 family.</text>
</comment>
<reference evidence="3 4" key="1">
    <citation type="journal article" date="2018" name="Genome Announc.">
        <title>Genome Sequence of Geothermobacter sp. HR-1 Iron Reducer from the Loihi Seamount.</title>
        <authorList>
            <person name="Smith H."/>
            <person name="Abuyen K."/>
            <person name="Tremblay J."/>
            <person name="Savalia P."/>
            <person name="Perez-Rodriguez I."/>
            <person name="Emerson D."/>
            <person name="Tully B."/>
            <person name="Amend J."/>
        </authorList>
    </citation>
    <scope>NUCLEOTIDE SEQUENCE [LARGE SCALE GENOMIC DNA]</scope>
    <source>
        <strain evidence="3 4">HR-1</strain>
    </source>
</reference>
<organism evidence="3 4">
    <name type="scientific">Geothermobacter hydrogeniphilus</name>
    <dbReference type="NCBI Taxonomy" id="1969733"/>
    <lineage>
        <taxon>Bacteria</taxon>
        <taxon>Pseudomonadati</taxon>
        <taxon>Thermodesulfobacteriota</taxon>
        <taxon>Desulfuromonadia</taxon>
        <taxon>Desulfuromonadales</taxon>
        <taxon>Geothermobacteraceae</taxon>
        <taxon>Geothermobacter</taxon>
    </lineage>
</organism>
<evidence type="ECO:0000313" key="4">
    <source>
        <dbReference type="Proteomes" id="UP000236340"/>
    </source>
</evidence>
<dbReference type="OrthoDB" id="9793516at2"/>
<dbReference type="EMBL" id="PPFX01000041">
    <property type="protein sequence ID" value="PNU19053.1"/>
    <property type="molecule type" value="Genomic_DNA"/>
</dbReference>
<sequence>MAIVEVSIAPLGTAHPSVSAYVAACLRILRDSGLKHQLNPMGTVIEGDLDAILAVIARMHEAPFAKGASRVSTLIKIDDRRDSESHSMQGKVAVVTKLLDDS</sequence>
<accession>A0A2K2H754</accession>
<evidence type="ECO:0000256" key="1">
    <source>
        <dbReference type="ARBA" id="ARBA00010272"/>
    </source>
</evidence>
<dbReference type="GO" id="GO:0005829">
    <property type="term" value="C:cytosol"/>
    <property type="evidence" value="ECO:0007669"/>
    <property type="project" value="TreeGrafter"/>
</dbReference>
<dbReference type="InterPro" id="IPR029756">
    <property type="entry name" value="MTH1187/YkoF-like"/>
</dbReference>
<evidence type="ECO:0000259" key="2">
    <source>
        <dbReference type="Pfam" id="PF01910"/>
    </source>
</evidence>